<feature type="region of interest" description="Disordered" evidence="1">
    <location>
        <begin position="32"/>
        <end position="52"/>
    </location>
</feature>
<evidence type="ECO:0000313" key="3">
    <source>
        <dbReference type="EMBL" id="BAC44459.1"/>
    </source>
</evidence>
<keyword evidence="2" id="KW-0732">Signal</keyword>
<organism evidence="3 4">
    <name type="scientific">Malacoplasma penetrans (strain HF-2)</name>
    <name type="common">Mycoplasma penetrans</name>
    <dbReference type="NCBI Taxonomy" id="272633"/>
    <lineage>
        <taxon>Bacteria</taxon>
        <taxon>Bacillati</taxon>
        <taxon>Mycoplasmatota</taxon>
        <taxon>Mycoplasmoidales</taxon>
        <taxon>Mycoplasmoidaceae</taxon>
        <taxon>Malacoplasma</taxon>
    </lineage>
</organism>
<dbReference type="AlphaFoldDB" id="Q8EV99"/>
<dbReference type="RefSeq" id="WP_011077489.1">
    <property type="nucleotide sequence ID" value="NC_004432.1"/>
</dbReference>
<accession>Q8EV99</accession>
<dbReference type="STRING" id="272633.gene:10731788"/>
<feature type="compositionally biased region" description="Low complexity" evidence="1">
    <location>
        <begin position="32"/>
        <end position="49"/>
    </location>
</feature>
<dbReference type="HOGENOM" id="CLU_040028_0_0_14"/>
<dbReference type="eggNOG" id="ENOG5031ZBZ">
    <property type="taxonomic scope" value="Bacteria"/>
</dbReference>
<dbReference type="KEGG" id="mpe:MYPE6670"/>
<evidence type="ECO:0000256" key="1">
    <source>
        <dbReference type="SAM" id="MobiDB-lite"/>
    </source>
</evidence>
<reference evidence="3 4" key="1">
    <citation type="journal article" date="2002" name="Nucleic Acids Res.">
        <title>The complete genomic sequence of Mycoplasma penetrans, an intracellular bacterial pathogen in humans.</title>
        <authorList>
            <person name="Sasaki Y."/>
            <person name="Ishikawa J."/>
            <person name="Yamashita A."/>
            <person name="Oshima K."/>
            <person name="Kenri T."/>
            <person name="Furuya K."/>
            <person name="Yoshino C."/>
            <person name="Horino A."/>
            <person name="Shiba T."/>
            <person name="Sasaki T."/>
            <person name="Hattori M."/>
        </authorList>
    </citation>
    <scope>NUCLEOTIDE SEQUENCE [LARGE SCALE GENOMIC DNA]</scope>
    <source>
        <strain evidence="3 4">HF-2</strain>
    </source>
</reference>
<dbReference type="PROSITE" id="PS51257">
    <property type="entry name" value="PROKAR_LIPOPROTEIN"/>
    <property type="match status" value="1"/>
</dbReference>
<dbReference type="GO" id="GO:0016020">
    <property type="term" value="C:membrane"/>
    <property type="evidence" value="ECO:0007669"/>
    <property type="project" value="InterPro"/>
</dbReference>
<gene>
    <name evidence="3" type="ordered locus">MYPE6670</name>
</gene>
<protein>
    <submittedName>
        <fullName evidence="3">P35 lipoprotein homolog</fullName>
    </submittedName>
</protein>
<feature type="signal peptide" evidence="2">
    <location>
        <begin position="1"/>
        <end position="22"/>
    </location>
</feature>
<keyword evidence="3" id="KW-0449">Lipoprotein</keyword>
<sequence>MKIKKIKLLKALALTGAFGIVATVPVIVSSCSSTSDNNGGSNNNGNGDNQQQTELTPALKSNVNLQGKLTGIYDTNTTDRKNTSTLIVADMKANPDNYFTNGNEIKEGIQSSEITVDGGFSTTSSWDGDAYDTWKTGATQVMYPTAAPQINIASLNDLKETTFKDETAINKFFTDASLSESVKDVTGLNVANKLHLENGDLLHVNVKGTKTDKSEVKIDLQIPVSNLNLKTTLKVSIKGGTNIKEVTDLETSFSYNIGIDATLNFTQTKGTAPEVTSSDVSDEAAAAKAILKKLGYTTGSDDAIDNDKISAALGIYNCKFTAKTAKVNDKETPNAEVTGSNKVYTVTVTATPYDSTYVWDDGAEGGKDISFDVSLNLK</sequence>
<feature type="chain" id="PRO_5004308484" evidence="2">
    <location>
        <begin position="23"/>
        <end position="378"/>
    </location>
</feature>
<dbReference type="InterPro" id="IPR011653">
    <property type="entry name" value="Lipoprotein_p35"/>
</dbReference>
<proteinExistence type="predicted"/>
<evidence type="ECO:0000256" key="2">
    <source>
        <dbReference type="SAM" id="SignalP"/>
    </source>
</evidence>
<keyword evidence="4" id="KW-1185">Reference proteome</keyword>
<name>Q8EV99_MALP2</name>
<dbReference type="Pfam" id="PF07668">
    <property type="entry name" value="MpPF1"/>
    <property type="match status" value="1"/>
</dbReference>
<evidence type="ECO:0000313" key="4">
    <source>
        <dbReference type="Proteomes" id="UP000002522"/>
    </source>
</evidence>
<dbReference type="InParanoid" id="Q8EV99"/>
<dbReference type="EMBL" id="BA000026">
    <property type="protein sequence ID" value="BAC44459.1"/>
    <property type="molecule type" value="Genomic_DNA"/>
</dbReference>
<dbReference type="Proteomes" id="UP000002522">
    <property type="component" value="Chromosome"/>
</dbReference>